<dbReference type="VEuPathDB" id="TriTrypDB:BSAL_37720"/>
<evidence type="ECO:0000313" key="1">
    <source>
        <dbReference type="EMBL" id="CUI15311.1"/>
    </source>
</evidence>
<dbReference type="OrthoDB" id="242143at2759"/>
<accession>A0A0S4KI00</accession>
<organism evidence="1 2">
    <name type="scientific">Bodo saltans</name>
    <name type="common">Flagellated protozoan</name>
    <dbReference type="NCBI Taxonomy" id="75058"/>
    <lineage>
        <taxon>Eukaryota</taxon>
        <taxon>Discoba</taxon>
        <taxon>Euglenozoa</taxon>
        <taxon>Kinetoplastea</taxon>
        <taxon>Metakinetoplastina</taxon>
        <taxon>Eubodonida</taxon>
        <taxon>Bodonidae</taxon>
        <taxon>Bodo</taxon>
    </lineage>
</organism>
<dbReference type="AlphaFoldDB" id="A0A0S4KI00"/>
<reference evidence="2" key="1">
    <citation type="submission" date="2015-09" db="EMBL/GenBank/DDBJ databases">
        <authorList>
            <consortium name="Pathogen Informatics"/>
        </authorList>
    </citation>
    <scope>NUCLEOTIDE SEQUENCE [LARGE SCALE GENOMIC DNA]</scope>
    <source>
        <strain evidence="2">Lake Konstanz</strain>
    </source>
</reference>
<name>A0A0S4KI00_BODSA</name>
<dbReference type="EMBL" id="CYKH01002046">
    <property type="protein sequence ID" value="CUI15311.1"/>
    <property type="molecule type" value="Genomic_DNA"/>
</dbReference>
<gene>
    <name evidence="1" type="ORF">BSAL_37720</name>
</gene>
<sequence>MYRFLATTSRRSVMLGGGGGSFQLRRTLLTCNTSAAAVRRHPSPHHQSPSFATIRCVLNPLSHQTRSTVTLPISVLSSSLREDHLVAAVLNVLDNSDPLNKGLPITAIASELDDECLEHVQEYYGGIKAFLCERNHLFIVQQVPPHGRYVVRKHPSAVPPFAAVVSTSNPPESSKIGRTKKLPFSDCWNTAPLDRDLVEEHAAILQQQQQQSSSSESVTFQVPSTLTATPNSVQVCFAFPRKLAVLSHALASWLLQQSGIPVADEHEDVLNLLALRQVVIPHKSSLLAVAILTSSLAGFQPGEAYAGAMIVHDALNDPSFLQSPSAYILLISSHPTLQLENGVGFEATYAQSTLSSFLLDRRMEPQEYDAYRLARFVAVGSPTTLSDLVASASTVLAIETYPNDGIESEQSADAERNAMTSSSSLLSQLLQVLNVAIAFPQLFELTPTTVRFILDNRYLPAKDDFSKLTDEELETQIEERREKVKKANNRVRVQSYEEMRYFKRLLSMRQSLISACDPNVLAYWIYDALETVEEPPTTGMCVQLLPQEVQDRTNGRSKSFQKRYPHLFRIVSVPPNYLLHRVDWPTPIVVTDSEVVAMSEADLITIVLGAFLERKKARRSKPVYACSLAMHLPKNVKKRIQKDGGLEKFLLKHPECFKVNLPLLELVDGFLDL</sequence>
<proteinExistence type="predicted"/>
<evidence type="ECO:0000313" key="2">
    <source>
        <dbReference type="Proteomes" id="UP000051952"/>
    </source>
</evidence>
<keyword evidence="2" id="KW-1185">Reference proteome</keyword>
<dbReference type="Proteomes" id="UP000051952">
    <property type="component" value="Unassembled WGS sequence"/>
</dbReference>
<protein>
    <submittedName>
        <fullName evidence="1">Uncharacterized protein</fullName>
    </submittedName>
</protein>